<protein>
    <submittedName>
        <fullName evidence="2">Uncharacterized protein</fullName>
    </submittedName>
</protein>
<name>A0A9X9PZK4_GULGU</name>
<evidence type="ECO:0000313" key="2">
    <source>
        <dbReference type="EMBL" id="VCW79364.1"/>
    </source>
</evidence>
<evidence type="ECO:0000313" key="3">
    <source>
        <dbReference type="Proteomes" id="UP000269945"/>
    </source>
</evidence>
<proteinExistence type="predicted"/>
<gene>
    <name evidence="2" type="ORF">BN2614_LOCUS3</name>
</gene>
<sequence length="90" mass="9827">MRIPACPQQPRALGGAERGSWHRASLAPTGVAGATTRRRRPGSHSPVVDSHRRGHWAVSMEGEKAPHSPGFLKENPSKGWNPVRDKLLSF</sequence>
<dbReference type="EMBL" id="CYRY02011853">
    <property type="protein sequence ID" value="VCW79364.1"/>
    <property type="molecule type" value="Genomic_DNA"/>
</dbReference>
<feature type="region of interest" description="Disordered" evidence="1">
    <location>
        <begin position="1"/>
        <end position="90"/>
    </location>
</feature>
<keyword evidence="3" id="KW-1185">Reference proteome</keyword>
<accession>A0A9X9PZK4</accession>
<dbReference type="AlphaFoldDB" id="A0A9X9PZK4"/>
<evidence type="ECO:0000256" key="1">
    <source>
        <dbReference type="SAM" id="MobiDB-lite"/>
    </source>
</evidence>
<comment type="caution">
    <text evidence="2">The sequence shown here is derived from an EMBL/GenBank/DDBJ whole genome shotgun (WGS) entry which is preliminary data.</text>
</comment>
<reference evidence="2 3" key="1">
    <citation type="submission" date="2018-10" db="EMBL/GenBank/DDBJ databases">
        <authorList>
            <person name="Ekblom R."/>
            <person name="Jareborg N."/>
        </authorList>
    </citation>
    <scope>NUCLEOTIDE SEQUENCE [LARGE SCALE GENOMIC DNA]</scope>
    <source>
        <tissue evidence="2">Muscle</tissue>
    </source>
</reference>
<dbReference type="Proteomes" id="UP000269945">
    <property type="component" value="Unassembled WGS sequence"/>
</dbReference>
<organism evidence="2 3">
    <name type="scientific">Gulo gulo</name>
    <name type="common">Wolverine</name>
    <name type="synonym">Gluton</name>
    <dbReference type="NCBI Taxonomy" id="48420"/>
    <lineage>
        <taxon>Eukaryota</taxon>
        <taxon>Metazoa</taxon>
        <taxon>Chordata</taxon>
        <taxon>Craniata</taxon>
        <taxon>Vertebrata</taxon>
        <taxon>Euteleostomi</taxon>
        <taxon>Mammalia</taxon>
        <taxon>Eutheria</taxon>
        <taxon>Laurasiatheria</taxon>
        <taxon>Carnivora</taxon>
        <taxon>Caniformia</taxon>
        <taxon>Musteloidea</taxon>
        <taxon>Mustelidae</taxon>
        <taxon>Guloninae</taxon>
        <taxon>Gulo</taxon>
    </lineage>
</organism>